<organism evidence="4 5">
    <name type="scientific">Shewanella electrodiphila</name>
    <dbReference type="NCBI Taxonomy" id="934143"/>
    <lineage>
        <taxon>Bacteria</taxon>
        <taxon>Pseudomonadati</taxon>
        <taxon>Pseudomonadota</taxon>
        <taxon>Gammaproteobacteria</taxon>
        <taxon>Alteromonadales</taxon>
        <taxon>Shewanellaceae</taxon>
        <taxon>Shewanella</taxon>
    </lineage>
</organism>
<dbReference type="InterPro" id="IPR036414">
    <property type="entry name" value="YaeB_N_sf"/>
</dbReference>
<keyword evidence="4" id="KW-0489">Methyltransferase</keyword>
<evidence type="ECO:0000259" key="3">
    <source>
        <dbReference type="PROSITE" id="PS51668"/>
    </source>
</evidence>
<evidence type="ECO:0000313" key="5">
    <source>
        <dbReference type="Proteomes" id="UP001202134"/>
    </source>
</evidence>
<proteinExistence type="inferred from homology"/>
<comment type="similarity">
    <text evidence="2">Belongs to the tRNA methyltransferase O family.</text>
</comment>
<dbReference type="PANTHER" id="PTHR12818">
    <property type="entry name" value="TRNA (ADENINE(37)-N6)-METHYLTRANSFERASE"/>
    <property type="match status" value="1"/>
</dbReference>
<dbReference type="Gene3D" id="2.40.30.70">
    <property type="entry name" value="YaeB-like"/>
    <property type="match status" value="1"/>
</dbReference>
<dbReference type="GO" id="GO:0008168">
    <property type="term" value="F:methyltransferase activity"/>
    <property type="evidence" value="ECO:0007669"/>
    <property type="project" value="UniProtKB-KW"/>
</dbReference>
<name>A0ABT0KPV7_9GAMM</name>
<evidence type="ECO:0000313" key="4">
    <source>
        <dbReference type="EMBL" id="MCL1045395.1"/>
    </source>
</evidence>
<keyword evidence="4" id="KW-0808">Transferase</keyword>
<evidence type="ECO:0000256" key="2">
    <source>
        <dbReference type="ARBA" id="ARBA00033753"/>
    </source>
</evidence>
<keyword evidence="1" id="KW-0949">S-adenosyl-L-methionine</keyword>
<dbReference type="PANTHER" id="PTHR12818:SF0">
    <property type="entry name" value="TRNA (ADENINE(37)-N6)-METHYLTRANSFERASE"/>
    <property type="match status" value="1"/>
</dbReference>
<dbReference type="InterPro" id="IPR023370">
    <property type="entry name" value="TrmO-like_N"/>
</dbReference>
<dbReference type="Pfam" id="PF01980">
    <property type="entry name" value="TrmO_N"/>
    <property type="match status" value="1"/>
</dbReference>
<comment type="caution">
    <text evidence="4">The sequence shown here is derived from an EMBL/GenBank/DDBJ whole genome shotgun (WGS) entry which is preliminary data.</text>
</comment>
<dbReference type="SUPFAM" id="SSF118196">
    <property type="entry name" value="YaeB-like"/>
    <property type="match status" value="1"/>
</dbReference>
<reference evidence="4 5" key="1">
    <citation type="submission" date="2022-01" db="EMBL/GenBank/DDBJ databases">
        <title>Whole genome-based taxonomy of the Shewanellaceae.</title>
        <authorList>
            <person name="Martin-Rodriguez A.J."/>
        </authorList>
    </citation>
    <scope>NUCLEOTIDE SEQUENCE [LARGE SCALE GENOMIC DNA]</scope>
    <source>
        <strain evidence="4 5">DSM 24955</strain>
    </source>
</reference>
<sequence>MPKTSITAATSTKATLKFIGQINTPYLAIDTCPNNIQDNGPVCEIALYDDYKEGLLGLSDGQDILILYWLGDASRNELVQTSRQQMVKGTFALRSPNRPNPIGAAVLPIENIRNGVITVKGLDCLNHTQLIDIKPAIKREVSNQ</sequence>
<gene>
    <name evidence="4" type="ORF">L2737_08660</name>
</gene>
<dbReference type="EMBL" id="JAKIKU010000004">
    <property type="protein sequence ID" value="MCL1045395.1"/>
    <property type="molecule type" value="Genomic_DNA"/>
</dbReference>
<dbReference type="PROSITE" id="PS51668">
    <property type="entry name" value="TSAA_2"/>
    <property type="match status" value="1"/>
</dbReference>
<evidence type="ECO:0000256" key="1">
    <source>
        <dbReference type="ARBA" id="ARBA00022691"/>
    </source>
</evidence>
<accession>A0ABT0KPV7</accession>
<dbReference type="GO" id="GO:0032259">
    <property type="term" value="P:methylation"/>
    <property type="evidence" value="ECO:0007669"/>
    <property type="project" value="UniProtKB-KW"/>
</dbReference>
<dbReference type="CDD" id="cd09281">
    <property type="entry name" value="UPF0066"/>
    <property type="match status" value="1"/>
</dbReference>
<dbReference type="Proteomes" id="UP001202134">
    <property type="component" value="Unassembled WGS sequence"/>
</dbReference>
<dbReference type="InterPro" id="IPR036413">
    <property type="entry name" value="YaeB-like_sf"/>
</dbReference>
<keyword evidence="5" id="KW-1185">Reference proteome</keyword>
<dbReference type="InterPro" id="IPR040372">
    <property type="entry name" value="YaeB-like"/>
</dbReference>
<protein>
    <submittedName>
        <fullName evidence="4">SAM-dependent methyltransferase</fullName>
    </submittedName>
</protein>
<feature type="domain" description="TsaA-like" evidence="3">
    <location>
        <begin position="16"/>
        <end position="144"/>
    </location>
</feature>
<dbReference type="RefSeq" id="WP_102529344.1">
    <property type="nucleotide sequence ID" value="NZ_JAKIKU010000004.1"/>
</dbReference>